<dbReference type="Proteomes" id="UP000005753">
    <property type="component" value="Chromosome"/>
</dbReference>
<reference evidence="1 2" key="1">
    <citation type="submission" date="2010-08" db="EMBL/GenBank/DDBJ databases">
        <authorList>
            <consortium name="US DOE Joint Genome Institute (JGI-PGF)"/>
            <person name="Lucas S."/>
            <person name="Copeland A."/>
            <person name="Lapidus A."/>
            <person name="Cheng J.-F."/>
            <person name="Bruce D."/>
            <person name="Goodwin L."/>
            <person name="Pitluck S."/>
            <person name="Land M.L."/>
            <person name="Hauser L."/>
            <person name="Chang Y.-J."/>
            <person name="Anderson I.J."/>
            <person name="Johnson E."/>
            <person name="Mulhopadhyay B."/>
            <person name="Kyrpides N."/>
            <person name="Woyke T.J."/>
        </authorList>
    </citation>
    <scope>NUCLEOTIDE SEQUENCE [LARGE SCALE GENOMIC DNA]</scope>
    <source>
        <strain evidence="1 2">6</strain>
    </source>
</reference>
<accession>I5AQK2</accession>
<sequence length="49" mass="5821">MAVALMCGSFLNERNLDFVQISYCKNWKIIVENLNKLTYNRNWLKIRGV</sequence>
<organism evidence="1 2">
    <name type="scientific">Eubacterium cellulosolvens (strain ATCC 43171 / JCM 9499 / 6)</name>
    <name type="common">Cillobacterium cellulosolvens</name>
    <dbReference type="NCBI Taxonomy" id="633697"/>
    <lineage>
        <taxon>Bacteria</taxon>
        <taxon>Bacillati</taxon>
        <taxon>Bacillota</taxon>
        <taxon>Clostridia</taxon>
        <taxon>Eubacteriales</taxon>
        <taxon>Eubacteriaceae</taxon>
        <taxon>Eubacterium</taxon>
    </lineage>
</organism>
<dbReference type="HOGENOM" id="CLU_3135760_0_0_9"/>
<gene>
    <name evidence="1" type="ORF">EubceDRAFT1_0215</name>
</gene>
<dbReference type="AlphaFoldDB" id="I5AQK2"/>
<evidence type="ECO:0000313" key="2">
    <source>
        <dbReference type="Proteomes" id="UP000005753"/>
    </source>
</evidence>
<evidence type="ECO:0000313" key="1">
    <source>
        <dbReference type="EMBL" id="EIM56075.1"/>
    </source>
</evidence>
<reference evidence="1 2" key="2">
    <citation type="submission" date="2012-02" db="EMBL/GenBank/DDBJ databases">
        <title>Improved High-Quality Draft sequence of Eubacterium cellulosolvens 6.</title>
        <authorList>
            <consortium name="US DOE Joint Genome Institute"/>
            <person name="Lucas S."/>
            <person name="Han J."/>
            <person name="Lapidus A."/>
            <person name="Cheng J.-F."/>
            <person name="Goodwin L."/>
            <person name="Pitluck S."/>
            <person name="Peters L."/>
            <person name="Mikhailova N."/>
            <person name="Gu W."/>
            <person name="Detter J.C."/>
            <person name="Han C."/>
            <person name="Tapia R."/>
            <person name="Land M."/>
            <person name="Hauser L."/>
            <person name="Kyrpides N."/>
            <person name="Ivanova N."/>
            <person name="Pagani I."/>
            <person name="Johnson E."/>
            <person name="Mukhopadhyay B."/>
            <person name="Anderson I."/>
            <person name="Woyke T."/>
        </authorList>
    </citation>
    <scope>NUCLEOTIDE SEQUENCE [LARGE SCALE GENOMIC DNA]</scope>
    <source>
        <strain evidence="1 2">6</strain>
    </source>
</reference>
<dbReference type="EMBL" id="CM001487">
    <property type="protein sequence ID" value="EIM56075.1"/>
    <property type="molecule type" value="Genomic_DNA"/>
</dbReference>
<name>I5AQK2_EUBC6</name>
<protein>
    <submittedName>
        <fullName evidence="1">Uncharacterized protein</fullName>
    </submittedName>
</protein>
<dbReference type="STRING" id="633697.EubceDRAFT1_0215"/>
<keyword evidence="2" id="KW-1185">Reference proteome</keyword>
<proteinExistence type="predicted"/>